<dbReference type="InterPro" id="IPR000835">
    <property type="entry name" value="HTH_MarR-typ"/>
</dbReference>
<evidence type="ECO:0000313" key="3">
    <source>
        <dbReference type="Proteomes" id="UP001631993"/>
    </source>
</evidence>
<dbReference type="Gene3D" id="1.10.10.10">
    <property type="entry name" value="Winged helix-like DNA-binding domain superfamily/Winged helix DNA-binding domain"/>
    <property type="match status" value="1"/>
</dbReference>
<proteinExistence type="predicted"/>
<organism evidence="2 3">
    <name type="scientific">Streptomyces galilaeus</name>
    <dbReference type="NCBI Taxonomy" id="33899"/>
    <lineage>
        <taxon>Bacteria</taxon>
        <taxon>Bacillati</taxon>
        <taxon>Actinomycetota</taxon>
        <taxon>Actinomycetes</taxon>
        <taxon>Kitasatosporales</taxon>
        <taxon>Streptomycetaceae</taxon>
        <taxon>Streptomyces</taxon>
    </lineage>
</organism>
<dbReference type="RefSeq" id="WP_369277502.1">
    <property type="nucleotide sequence ID" value="NZ_JBJVMW010000045.1"/>
</dbReference>
<protein>
    <submittedName>
        <fullName evidence="2">MarR family transcriptional regulator</fullName>
    </submittedName>
</protein>
<dbReference type="InterPro" id="IPR036388">
    <property type="entry name" value="WH-like_DNA-bd_sf"/>
</dbReference>
<dbReference type="Proteomes" id="UP001631993">
    <property type="component" value="Unassembled WGS sequence"/>
</dbReference>
<keyword evidence="3" id="KW-1185">Reference proteome</keyword>
<evidence type="ECO:0000313" key="2">
    <source>
        <dbReference type="EMBL" id="MFM9653120.1"/>
    </source>
</evidence>
<feature type="domain" description="HTH marR-type" evidence="1">
    <location>
        <begin position="15"/>
        <end position="64"/>
    </location>
</feature>
<dbReference type="Pfam" id="PF12802">
    <property type="entry name" value="MarR_2"/>
    <property type="match status" value="1"/>
</dbReference>
<comment type="caution">
    <text evidence="2">The sequence shown here is derived from an EMBL/GenBank/DDBJ whole genome shotgun (WGS) entry which is preliminary data.</text>
</comment>
<accession>A0ABW9IXF1</accession>
<sequence>MTATATATRKLSDRGHRILFELALHDGQWVDVIDIYTRLGLTSHQVRNALNELISAGIAERKRSLVASKTGCRRTHRTCLRLTDKTSEASA</sequence>
<dbReference type="InterPro" id="IPR036390">
    <property type="entry name" value="WH_DNA-bd_sf"/>
</dbReference>
<gene>
    <name evidence="2" type="ORF">ACKI1S_44365</name>
</gene>
<dbReference type="SUPFAM" id="SSF46785">
    <property type="entry name" value="Winged helix' DNA-binding domain"/>
    <property type="match status" value="1"/>
</dbReference>
<dbReference type="EMBL" id="JBJVNE010000039">
    <property type="protein sequence ID" value="MFM9653120.1"/>
    <property type="molecule type" value="Genomic_DNA"/>
</dbReference>
<evidence type="ECO:0000259" key="1">
    <source>
        <dbReference type="Pfam" id="PF12802"/>
    </source>
</evidence>
<name>A0ABW9IXF1_STRGJ</name>
<reference evidence="2 3" key="1">
    <citation type="submission" date="2024-12" db="EMBL/GenBank/DDBJ databases">
        <title>Forecasting of Potato common scab and diversities of Pathogenic streptomyces spp. in china.</title>
        <authorList>
            <person name="Handique U."/>
            <person name="Wu J."/>
        </authorList>
    </citation>
    <scope>NUCLEOTIDE SEQUENCE [LARGE SCALE GENOMIC DNA]</scope>
    <source>
        <strain evidence="2 3">ZRIMU1585</strain>
    </source>
</reference>